<dbReference type="InterPro" id="IPR001680">
    <property type="entry name" value="WD40_rpt"/>
</dbReference>
<feature type="compositionally biased region" description="Basic and acidic residues" evidence="6">
    <location>
        <begin position="106"/>
        <end position="115"/>
    </location>
</feature>
<keyword evidence="8" id="KW-1185">Reference proteome</keyword>
<dbReference type="CDD" id="cd00200">
    <property type="entry name" value="WD40"/>
    <property type="match status" value="1"/>
</dbReference>
<feature type="compositionally biased region" description="Basic and acidic residues" evidence="6">
    <location>
        <begin position="60"/>
        <end position="83"/>
    </location>
</feature>
<dbReference type="Pfam" id="PF00400">
    <property type="entry name" value="WD40"/>
    <property type="match status" value="6"/>
</dbReference>
<feature type="compositionally biased region" description="Acidic residues" evidence="6">
    <location>
        <begin position="49"/>
        <end position="59"/>
    </location>
</feature>
<evidence type="ECO:0000256" key="3">
    <source>
        <dbReference type="ARBA" id="ARBA00022737"/>
    </source>
</evidence>
<evidence type="ECO:0000256" key="1">
    <source>
        <dbReference type="ARBA" id="ARBA00004123"/>
    </source>
</evidence>
<dbReference type="STRING" id="1157962.A0A250XDP0"/>
<dbReference type="Proteomes" id="UP000232323">
    <property type="component" value="Unassembled WGS sequence"/>
</dbReference>
<dbReference type="InterPro" id="IPR015943">
    <property type="entry name" value="WD40/YVTN_repeat-like_dom_sf"/>
</dbReference>
<feature type="compositionally biased region" description="Acidic residues" evidence="6">
    <location>
        <begin position="92"/>
        <end position="105"/>
    </location>
</feature>
<feature type="region of interest" description="Disordered" evidence="6">
    <location>
        <begin position="207"/>
        <end position="245"/>
    </location>
</feature>
<protein>
    <recommendedName>
        <fullName evidence="9">Anaphase-promoting complex subunit 4 WD40 domain-containing protein</fullName>
    </recommendedName>
</protein>
<evidence type="ECO:0000256" key="6">
    <source>
        <dbReference type="SAM" id="MobiDB-lite"/>
    </source>
</evidence>
<proteinExistence type="predicted"/>
<organism evidence="7 8">
    <name type="scientific">Chlamydomonas eustigma</name>
    <dbReference type="NCBI Taxonomy" id="1157962"/>
    <lineage>
        <taxon>Eukaryota</taxon>
        <taxon>Viridiplantae</taxon>
        <taxon>Chlorophyta</taxon>
        <taxon>core chlorophytes</taxon>
        <taxon>Chlorophyceae</taxon>
        <taxon>CS clade</taxon>
        <taxon>Chlamydomonadales</taxon>
        <taxon>Chlamydomonadaceae</taxon>
        <taxon>Chlamydomonas</taxon>
    </lineage>
</organism>
<dbReference type="PROSITE" id="PS50082">
    <property type="entry name" value="WD_REPEATS_2"/>
    <property type="match status" value="4"/>
</dbReference>
<evidence type="ECO:0000313" key="8">
    <source>
        <dbReference type="Proteomes" id="UP000232323"/>
    </source>
</evidence>
<dbReference type="SMART" id="SM00320">
    <property type="entry name" value="WD40"/>
    <property type="match status" value="6"/>
</dbReference>
<evidence type="ECO:0000256" key="4">
    <source>
        <dbReference type="ARBA" id="ARBA00023242"/>
    </source>
</evidence>
<sequence length="556" mass="60339">MALIKRKSHVLKKYGADARKKSKKDDGFDAVNEDFFLADNDEGKKVQDAEEDEEEQPETVEEKRLRLARAYLDKMQAEVDMDKQGPSGAGQSDDEGDSEDDEEEDVLAKRLKQDAAEASGRVQRKLAHRMVLPSFEDPPEASTSQQSLQGSLTSSAAFTAARSAVKKGHNLPATAVVLSTDDSFAVTVSKDGSILKWDLSTMQKSRLYRPGDKREGADVSTGSKASHKGEEEQSAGPEWMRRNPRQASKKGLYAAALSSDNKLLAVGGGDRKVHVFDAQSGSFLQSYPGHRDIISALAFREGTHQLFSGSYDRTVKMWSLDDKAYMDTLFGHQAEVLSLDLLRAERAVTGGNDRSCRIWKVPEESQLVFRAPSMSTDCIRFISQGEVVSGGNDGTLQIWNQLRKKPLSIIKEAHGQRSVLHHGGSCAGYMCSQQGSVLPSAATEAAGAVPVSSQQIPDVTGWVQSVAVCHNSDLVASGASDGTVRLWKVEKNKMGGAQDLSCLGGLPVRGCVNGLALSRSGTLLVAAVGQEPRLGRWMRDGKAKNGIVVYRLQVRE</sequence>
<dbReference type="PANTHER" id="PTHR19865">
    <property type="entry name" value="U3 SMALL NUCLEOLAR RNA INTERACTING PROTEIN 2"/>
    <property type="match status" value="1"/>
</dbReference>
<feature type="compositionally biased region" description="Low complexity" evidence="6">
    <location>
        <begin position="141"/>
        <end position="155"/>
    </location>
</feature>
<dbReference type="InterPro" id="IPR020472">
    <property type="entry name" value="WD40_PAC1"/>
</dbReference>
<keyword evidence="3" id="KW-0677">Repeat</keyword>
<dbReference type="GO" id="GO:0034511">
    <property type="term" value="F:U3 snoRNA binding"/>
    <property type="evidence" value="ECO:0007669"/>
    <property type="project" value="InterPro"/>
</dbReference>
<reference evidence="7 8" key="1">
    <citation type="submission" date="2017-08" db="EMBL/GenBank/DDBJ databases">
        <title>Acidophilic green algal genome provides insights into adaptation to an acidic environment.</title>
        <authorList>
            <person name="Hirooka S."/>
            <person name="Hirose Y."/>
            <person name="Kanesaki Y."/>
            <person name="Higuchi S."/>
            <person name="Fujiwara T."/>
            <person name="Onuma R."/>
            <person name="Era A."/>
            <person name="Ohbayashi R."/>
            <person name="Uzuka A."/>
            <person name="Nozaki H."/>
            <person name="Yoshikawa H."/>
            <person name="Miyagishima S.Y."/>
        </authorList>
    </citation>
    <scope>NUCLEOTIDE SEQUENCE [LARGE SCALE GENOMIC DNA]</scope>
    <source>
        <strain evidence="7 8">NIES-2499</strain>
    </source>
</reference>
<feature type="repeat" description="WD" evidence="5">
    <location>
        <begin position="463"/>
        <end position="497"/>
    </location>
</feature>
<dbReference type="Gene3D" id="2.130.10.10">
    <property type="entry name" value="YVTN repeat-like/Quinoprotein amine dehydrogenase"/>
    <property type="match status" value="1"/>
</dbReference>
<evidence type="ECO:0008006" key="9">
    <source>
        <dbReference type="Google" id="ProtNLM"/>
    </source>
</evidence>
<dbReference type="OrthoDB" id="189968at2759"/>
<dbReference type="GO" id="GO:0032040">
    <property type="term" value="C:small-subunit processome"/>
    <property type="evidence" value="ECO:0007669"/>
    <property type="project" value="TreeGrafter"/>
</dbReference>
<feature type="repeat" description="WD" evidence="5">
    <location>
        <begin position="287"/>
        <end position="328"/>
    </location>
</feature>
<keyword evidence="2 5" id="KW-0853">WD repeat</keyword>
<keyword evidence="4" id="KW-0539">Nucleus</keyword>
<dbReference type="InterPro" id="IPR039241">
    <property type="entry name" value="Rrp9-like"/>
</dbReference>
<name>A0A250XDP0_9CHLO</name>
<dbReference type="AlphaFoldDB" id="A0A250XDP0"/>
<feature type="repeat" description="WD" evidence="5">
    <location>
        <begin position="329"/>
        <end position="369"/>
    </location>
</feature>
<evidence type="ECO:0000256" key="5">
    <source>
        <dbReference type="PROSITE-ProRule" id="PRU00221"/>
    </source>
</evidence>
<comment type="caution">
    <text evidence="7">The sequence shown here is derived from an EMBL/GenBank/DDBJ whole genome shotgun (WGS) entry which is preliminary data.</text>
</comment>
<accession>A0A250XDP0</accession>
<comment type="subcellular location">
    <subcellularLocation>
        <location evidence="1">Nucleus</location>
    </subcellularLocation>
</comment>
<feature type="region of interest" description="Disordered" evidence="6">
    <location>
        <begin position="32"/>
        <end position="155"/>
    </location>
</feature>
<evidence type="ECO:0000256" key="2">
    <source>
        <dbReference type="ARBA" id="ARBA00022574"/>
    </source>
</evidence>
<feature type="repeat" description="WD" evidence="5">
    <location>
        <begin position="166"/>
        <end position="207"/>
    </location>
</feature>
<evidence type="ECO:0000313" key="7">
    <source>
        <dbReference type="EMBL" id="GAX81002.1"/>
    </source>
</evidence>
<gene>
    <name evidence="7" type="ORF">CEUSTIGMA_g8437.t1</name>
</gene>
<dbReference type="InterPro" id="IPR036322">
    <property type="entry name" value="WD40_repeat_dom_sf"/>
</dbReference>
<dbReference type="PRINTS" id="PR00320">
    <property type="entry name" value="GPROTEINBRPT"/>
</dbReference>
<dbReference type="SUPFAM" id="SSF50978">
    <property type="entry name" value="WD40 repeat-like"/>
    <property type="match status" value="1"/>
</dbReference>
<dbReference type="EMBL" id="BEGY01000059">
    <property type="protein sequence ID" value="GAX81002.1"/>
    <property type="molecule type" value="Genomic_DNA"/>
</dbReference>
<dbReference type="PANTHER" id="PTHR19865:SF0">
    <property type="entry name" value="U3 SMALL NUCLEOLAR RNA-INTERACTING PROTEIN 2"/>
    <property type="match status" value="1"/>
</dbReference>
<dbReference type="PROSITE" id="PS50294">
    <property type="entry name" value="WD_REPEATS_REGION"/>
    <property type="match status" value="2"/>
</dbReference>